<sequence length="65" mass="7160">MVTDASGQMVWSKDYDPYGNEGRVTGDGDTRELTFHHHQRIADAGLVYVGATVNGTPTLIIDRPR</sequence>
<accession>A0A0C5VF16</accession>
<dbReference type="STRING" id="1445510.YC6258_05827"/>
<dbReference type="Proteomes" id="UP000032266">
    <property type="component" value="Chromosome"/>
</dbReference>
<reference evidence="1 2" key="1">
    <citation type="submission" date="2014-01" db="EMBL/GenBank/DDBJ databases">
        <title>Full genme sequencing of cellulolytic bacterium Gynuella sunshinyii YC6258T gen. nov., sp. nov.</title>
        <authorList>
            <person name="Khan H."/>
            <person name="Chung E.J."/>
            <person name="Chung Y.R."/>
        </authorList>
    </citation>
    <scope>NUCLEOTIDE SEQUENCE [LARGE SCALE GENOMIC DNA]</scope>
    <source>
        <strain evidence="1 2">YC6258</strain>
    </source>
</reference>
<dbReference type="HOGENOM" id="CLU_2843716_0_0_6"/>
<gene>
    <name evidence="1" type="ORF">YC6258_05827</name>
</gene>
<dbReference type="Gene3D" id="2.180.10.10">
    <property type="entry name" value="RHS repeat-associated core"/>
    <property type="match status" value="1"/>
</dbReference>
<protein>
    <recommendedName>
        <fullName evidence="3">Rhs family protein</fullName>
    </recommendedName>
</protein>
<dbReference type="AlphaFoldDB" id="A0A0C5VF16"/>
<dbReference type="KEGG" id="gsn:YC6258_05827"/>
<evidence type="ECO:0008006" key="3">
    <source>
        <dbReference type="Google" id="ProtNLM"/>
    </source>
</evidence>
<organism evidence="1 2">
    <name type="scientific">Gynuella sunshinyii YC6258</name>
    <dbReference type="NCBI Taxonomy" id="1445510"/>
    <lineage>
        <taxon>Bacteria</taxon>
        <taxon>Pseudomonadati</taxon>
        <taxon>Pseudomonadota</taxon>
        <taxon>Gammaproteobacteria</taxon>
        <taxon>Oceanospirillales</taxon>
        <taxon>Saccharospirillaceae</taxon>
        <taxon>Gynuella</taxon>
    </lineage>
</organism>
<keyword evidence="2" id="KW-1185">Reference proteome</keyword>
<evidence type="ECO:0000313" key="1">
    <source>
        <dbReference type="EMBL" id="AJQ97855.1"/>
    </source>
</evidence>
<proteinExistence type="predicted"/>
<name>A0A0C5VF16_9GAMM</name>
<dbReference type="EMBL" id="CP007142">
    <property type="protein sequence ID" value="AJQ97855.1"/>
    <property type="molecule type" value="Genomic_DNA"/>
</dbReference>
<evidence type="ECO:0000313" key="2">
    <source>
        <dbReference type="Proteomes" id="UP000032266"/>
    </source>
</evidence>